<dbReference type="AlphaFoldDB" id="A0A2S9T4S2"/>
<accession>A0A2S9T4S2</accession>
<evidence type="ECO:0000313" key="1">
    <source>
        <dbReference type="EMBL" id="PRM93830.1"/>
    </source>
</evidence>
<dbReference type="Proteomes" id="UP000238281">
    <property type="component" value="Unassembled WGS sequence"/>
</dbReference>
<comment type="caution">
    <text evidence="1">The sequence shown here is derived from an EMBL/GenBank/DDBJ whole genome shotgun (WGS) entry which is preliminary data.</text>
</comment>
<protein>
    <recommendedName>
        <fullName evidence="3">Helix-turn-helix domain-containing protein</fullName>
    </recommendedName>
</protein>
<organism evidence="1 2">
    <name type="scientific">Aliarcobacter cryaerophilus</name>
    <dbReference type="NCBI Taxonomy" id="28198"/>
    <lineage>
        <taxon>Bacteria</taxon>
        <taxon>Pseudomonadati</taxon>
        <taxon>Campylobacterota</taxon>
        <taxon>Epsilonproteobacteria</taxon>
        <taxon>Campylobacterales</taxon>
        <taxon>Arcobacteraceae</taxon>
        <taxon>Aliarcobacter</taxon>
    </lineage>
</organism>
<evidence type="ECO:0000313" key="2">
    <source>
        <dbReference type="Proteomes" id="UP000238281"/>
    </source>
</evidence>
<name>A0A2S9T4S2_9BACT</name>
<gene>
    <name evidence="1" type="ORF">CJ673_09170</name>
</gene>
<dbReference type="EMBL" id="NXGE01000006">
    <property type="protein sequence ID" value="PRM93830.1"/>
    <property type="molecule type" value="Genomic_DNA"/>
</dbReference>
<evidence type="ECO:0008006" key="3">
    <source>
        <dbReference type="Google" id="ProtNLM"/>
    </source>
</evidence>
<reference evidence="1 2" key="1">
    <citation type="submission" date="2017-09" db="EMBL/GenBank/DDBJ databases">
        <title>Reassesment of A. cryaerophilus.</title>
        <authorList>
            <person name="Perez-Cataluna A."/>
            <person name="Collado L."/>
            <person name="Salgado O."/>
            <person name="Lefinanco V."/>
            <person name="Figueras M.J."/>
        </authorList>
    </citation>
    <scope>NUCLEOTIDE SEQUENCE [LARGE SCALE GENOMIC DNA]</scope>
    <source>
        <strain evidence="1 2">LMG 10210</strain>
    </source>
</reference>
<dbReference type="RefSeq" id="WP_105915884.1">
    <property type="nucleotide sequence ID" value="NZ_NXGE01000006.1"/>
</dbReference>
<sequence>MSQKNKYKTELADFTTIKHNPRVKYDLSNNDYCIASAIFTLSHNPDSIFPGWYYGKAETLGLKFDFSRATTYRSIEKLIEKELLEKNPDTNFLRTTKLWWDEFESLRLVKKGD</sequence>
<proteinExistence type="predicted"/>